<reference evidence="1" key="1">
    <citation type="submission" date="2023-07" db="EMBL/GenBank/DDBJ databases">
        <title>The genome sequence of Rhodocytophaga aerolata KACC 12507.</title>
        <authorList>
            <person name="Zhang X."/>
        </authorList>
    </citation>
    <scope>NUCLEOTIDE SEQUENCE</scope>
    <source>
        <strain evidence="1">KACC 12507</strain>
    </source>
</reference>
<dbReference type="EMBL" id="JAUKPO010000001">
    <property type="protein sequence ID" value="MDO1444626.1"/>
    <property type="molecule type" value="Genomic_DNA"/>
</dbReference>
<dbReference type="RefSeq" id="WP_302035431.1">
    <property type="nucleotide sequence ID" value="NZ_JAUKPO010000001.1"/>
</dbReference>
<protein>
    <submittedName>
        <fullName evidence="1">Uncharacterized protein</fullName>
    </submittedName>
</protein>
<comment type="caution">
    <text evidence="1">The sequence shown here is derived from an EMBL/GenBank/DDBJ whole genome shotgun (WGS) entry which is preliminary data.</text>
</comment>
<evidence type="ECO:0000313" key="1">
    <source>
        <dbReference type="EMBL" id="MDO1444626.1"/>
    </source>
</evidence>
<evidence type="ECO:0000313" key="2">
    <source>
        <dbReference type="Proteomes" id="UP001168528"/>
    </source>
</evidence>
<organism evidence="1 2">
    <name type="scientific">Rhodocytophaga aerolata</name>
    <dbReference type="NCBI Taxonomy" id="455078"/>
    <lineage>
        <taxon>Bacteria</taxon>
        <taxon>Pseudomonadati</taxon>
        <taxon>Bacteroidota</taxon>
        <taxon>Cytophagia</taxon>
        <taxon>Cytophagales</taxon>
        <taxon>Rhodocytophagaceae</taxon>
        <taxon>Rhodocytophaga</taxon>
    </lineage>
</organism>
<proteinExistence type="predicted"/>
<gene>
    <name evidence="1" type="ORF">Q0590_00105</name>
</gene>
<accession>A0ABT8QYZ7</accession>
<dbReference type="Proteomes" id="UP001168528">
    <property type="component" value="Unassembled WGS sequence"/>
</dbReference>
<sequence>MLDALQILKKLESAGALPVYQLAMLDFLNRARTAEDIAVAEPSVGPIIDDPTRRTGRVGGKGYDIGLKVAQRILDQRKKLGGRFTDLSQLENIPYFGEDKLHDLVYTFVHLRAPVPTGLGQEFDQYILALSTLELSGLQKGMAADNVLTAVRKLYFDDEIPTWQQKKSKLDWNKVIPGAKEVNIPVEWGIKRDLIAAVSLIRQKAVVKIGASWVNMQVVLAGLDARLHPSGVDTGNDKVRLESNQAFATYLLGLGNSTFQYLRDHRIGKDDDFRIDQEDLTARYTDFSPPASLTGNSDAYAMDYDAKRSLTWNLLAYYTLKEGPVKSRFQRFSQFIGLKEYKNGVFEGDTVEFRENMVNKVQFTTFFALIENEDTQLVNRMLEGQENDKAYFTYRVSSAFVTDRFIDQLLLQVGMELHRPALLSWNRLEARPRTQDFSRALRAEVRDSLWFLSRQWQFGEFKGEDTGSAMEMRVDMETTQVNRYSLRGDTAKAYQNTIPMETVVEREPVQIDLTMRQEMGRHFGRLIQAKLSEIPGAIPQSTIDGIKSDFRNTGSLQFTLPTPAEQFPEIYSNPALLKTYAAIGIGRMLDGGAVYRILKEGTVASSLVSSTTNATALNRVNDAATAFMTWFETVYNQPVTAADSAWNPSQLEYQFHSSAPSGTSSTTILTTTEYASGRLDWFSFDFEIDASKYHSSLASGTPDLSLVQRKLISVLPSDLSFPGMPLPRWWQFEDFKVDIGSIKANINEIPKLLLAEFALIYSNDWMLLPYDVEVGSLCNIHNLVVQDVFGQYTSVQAAGSGDNTDWKRWSMFNLKRRDFISGSADTRLYVPPAVVRTMESEPVEHVNLLRDEMANMVWGIEIVIPDGLGGHEEGWDASRKLYNYLVSITTPPPASPPPAPNNAEIQYQLGTTVPEHWIPFIPMRKGGVNSRQIQLRRAAMPRLIPGQAPKRIRPRTELLRTGYDPTTDTWGPYFLHEEEVPRSGVIVKRSWHRTRWMNGAVFTWLGRRVQNGHGEANSGLEYDTVKEKKV</sequence>
<keyword evidence="2" id="KW-1185">Reference proteome</keyword>
<name>A0ABT8QYZ7_9BACT</name>